<evidence type="ECO:0000313" key="3">
    <source>
        <dbReference type="Proteomes" id="UP000317557"/>
    </source>
</evidence>
<dbReference type="InterPro" id="IPR036439">
    <property type="entry name" value="Dockerin_dom_sf"/>
</dbReference>
<dbReference type="CDD" id="cd14256">
    <property type="entry name" value="Dockerin_I"/>
    <property type="match status" value="1"/>
</dbReference>
<keyword evidence="3" id="KW-1185">Reference proteome</keyword>
<name>A0A521AZI6_9BACT</name>
<dbReference type="Gene3D" id="2.60.40.4070">
    <property type="match status" value="1"/>
</dbReference>
<gene>
    <name evidence="2" type="ORF">SAMN06265219_101477</name>
</gene>
<dbReference type="SUPFAM" id="SSF63446">
    <property type="entry name" value="Type I dockerin domain"/>
    <property type="match status" value="1"/>
</dbReference>
<reference evidence="2 3" key="1">
    <citation type="submission" date="2017-05" db="EMBL/GenBank/DDBJ databases">
        <authorList>
            <person name="Varghese N."/>
            <person name="Submissions S."/>
        </authorList>
    </citation>
    <scope>NUCLEOTIDE SEQUENCE [LARGE SCALE GENOMIC DNA]</scope>
    <source>
        <strain evidence="2 3">DSM 21985</strain>
    </source>
</reference>
<protein>
    <submittedName>
        <fullName evidence="2">Por secretion system C-terminal sorting domain-containing protein</fullName>
    </submittedName>
</protein>
<dbReference type="AlphaFoldDB" id="A0A521AZI6"/>
<dbReference type="GO" id="GO:0004553">
    <property type="term" value="F:hydrolase activity, hydrolyzing O-glycosyl compounds"/>
    <property type="evidence" value="ECO:0007669"/>
    <property type="project" value="InterPro"/>
</dbReference>
<dbReference type="Gene3D" id="1.10.1330.10">
    <property type="entry name" value="Dockerin domain"/>
    <property type="match status" value="1"/>
</dbReference>
<dbReference type="EMBL" id="FXTP01000001">
    <property type="protein sequence ID" value="SMO40264.1"/>
    <property type="molecule type" value="Genomic_DNA"/>
</dbReference>
<feature type="domain" description="Dockerin" evidence="1">
    <location>
        <begin position="32"/>
        <end position="105"/>
    </location>
</feature>
<evidence type="ECO:0000259" key="1">
    <source>
        <dbReference type="PROSITE" id="PS51766"/>
    </source>
</evidence>
<dbReference type="InterPro" id="IPR002105">
    <property type="entry name" value="Dockerin_1_rpt"/>
</dbReference>
<proteinExistence type="predicted"/>
<accession>A0A521AZI6</accession>
<dbReference type="GO" id="GO:0000272">
    <property type="term" value="P:polysaccharide catabolic process"/>
    <property type="evidence" value="ECO:0007669"/>
    <property type="project" value="InterPro"/>
</dbReference>
<organism evidence="2 3">
    <name type="scientific">Gracilimonas mengyeensis</name>
    <dbReference type="NCBI Taxonomy" id="1302730"/>
    <lineage>
        <taxon>Bacteria</taxon>
        <taxon>Pseudomonadati</taxon>
        <taxon>Balneolota</taxon>
        <taxon>Balneolia</taxon>
        <taxon>Balneolales</taxon>
        <taxon>Balneolaceae</taxon>
        <taxon>Gracilimonas</taxon>
    </lineage>
</organism>
<dbReference type="PROSITE" id="PS51766">
    <property type="entry name" value="DOCKERIN"/>
    <property type="match status" value="1"/>
</dbReference>
<dbReference type="OrthoDB" id="9779968at2"/>
<sequence length="304" mass="33476">MIIYKIFRVLVIGIFCLGEVLAQSPGGGNPDSTFICGDVNGDGEVTGRDGSLISWYAIGATEWFFGEIVIEDTLAADVSGNGEITTLDGVLVSQYLNGTRDTLTCNKNNEEDTLGVSGVKMSLVEVIDSLFVVELDLNDMVGDIYTIELRYPERMNLEKAEYMPTGVYYRGNSGTDPKIHTLMNSGGKKIDTPRIIFHYKYKDNLDPPVHATIRFNESPPLQLSELEYASKIGPITLNANYPNPFNPSTLIGYSVLETTNVRLEVFDITGRKVKTLISQRQTPGVYEVYFDGGGGFLPVPIFIV</sequence>
<dbReference type="Pfam" id="PF00404">
    <property type="entry name" value="Dockerin_1"/>
    <property type="match status" value="1"/>
</dbReference>
<evidence type="ECO:0000313" key="2">
    <source>
        <dbReference type="EMBL" id="SMO40264.1"/>
    </source>
</evidence>
<dbReference type="Proteomes" id="UP000317557">
    <property type="component" value="Unassembled WGS sequence"/>
</dbReference>
<dbReference type="RefSeq" id="WP_142452972.1">
    <property type="nucleotide sequence ID" value="NZ_FXTP01000001.1"/>
</dbReference>
<dbReference type="InterPro" id="IPR016134">
    <property type="entry name" value="Dockerin_dom"/>
</dbReference>